<dbReference type="CDD" id="cd20524">
    <property type="entry name" value="CYCLIN_CCNH_rpt1"/>
    <property type="match status" value="1"/>
</dbReference>
<feature type="binding site" evidence="5">
    <location>
        <position position="118"/>
    </location>
    <ligand>
        <name>NAD(+)</name>
        <dbReference type="ChEBI" id="CHEBI:57540"/>
    </ligand>
</feature>
<feature type="domain" description="UDP-glucose/GDP-mannose dehydrogenase C-terminal" evidence="9">
    <location>
        <begin position="335"/>
        <end position="423"/>
    </location>
</feature>
<dbReference type="FunFam" id="1.10.472.10:FF:000095">
    <property type="entry name" value="Cyclin Ccl1, putative (AFU_orthologue AFUA_5G07030)"/>
    <property type="match status" value="1"/>
</dbReference>
<dbReference type="InterPro" id="IPR017476">
    <property type="entry name" value="UDP-Glc/GDP-Man"/>
</dbReference>
<feature type="binding site" evidence="4">
    <location>
        <begin position="246"/>
        <end position="249"/>
    </location>
    <ligand>
        <name>substrate</name>
    </ligand>
</feature>
<dbReference type="PIRSF" id="PIRSF500134">
    <property type="entry name" value="UDPglc_DH_bac"/>
    <property type="match status" value="1"/>
</dbReference>
<feature type="domain" description="Cyclin-like" evidence="8">
    <location>
        <begin position="503"/>
        <end position="587"/>
    </location>
</feature>
<dbReference type="InterPro" id="IPR028356">
    <property type="entry name" value="UDPglc_DH_euk"/>
</dbReference>
<dbReference type="InterPro" id="IPR031658">
    <property type="entry name" value="Cyclin_C_2"/>
</dbReference>
<dbReference type="Gene3D" id="3.40.50.720">
    <property type="entry name" value="NAD(P)-binding Rossmann-like Domain"/>
    <property type="match status" value="2"/>
</dbReference>
<dbReference type="InterPro" id="IPR036915">
    <property type="entry name" value="Cyclin-like_sf"/>
</dbReference>
<dbReference type="SUPFAM" id="SSF51735">
    <property type="entry name" value="NAD(P)-binding Rossmann-fold domains"/>
    <property type="match status" value="1"/>
</dbReference>
<dbReference type="SMART" id="SM00984">
    <property type="entry name" value="UDPG_MGDP_dh_C"/>
    <property type="match status" value="1"/>
</dbReference>
<feature type="binding site" evidence="4">
    <location>
        <position position="304"/>
    </location>
    <ligand>
        <name>substrate</name>
    </ligand>
</feature>
<evidence type="ECO:0000313" key="11">
    <source>
        <dbReference type="Proteomes" id="UP000324748"/>
    </source>
</evidence>
<evidence type="ECO:0000259" key="8">
    <source>
        <dbReference type="SMART" id="SM00385"/>
    </source>
</evidence>
<dbReference type="GO" id="GO:0000271">
    <property type="term" value="P:polysaccharide biosynthetic process"/>
    <property type="evidence" value="ECO:0007669"/>
    <property type="project" value="InterPro"/>
</dbReference>
<evidence type="ECO:0000256" key="3">
    <source>
        <dbReference type="ARBA" id="ARBA00047473"/>
    </source>
</evidence>
<reference evidence="10 11" key="1">
    <citation type="submission" date="2019-05" db="EMBL/GenBank/DDBJ databases">
        <title>Emergence of the Ug99 lineage of the wheat stem rust pathogen through somatic hybridization.</title>
        <authorList>
            <person name="Li F."/>
            <person name="Upadhyaya N.M."/>
            <person name="Sperschneider J."/>
            <person name="Matny O."/>
            <person name="Nguyen-Phuc H."/>
            <person name="Mago R."/>
            <person name="Raley C."/>
            <person name="Miller M.E."/>
            <person name="Silverstein K.A.T."/>
            <person name="Henningsen E."/>
            <person name="Hirsch C.D."/>
            <person name="Visser B."/>
            <person name="Pretorius Z.A."/>
            <person name="Steffenson B.J."/>
            <person name="Schwessinger B."/>
            <person name="Dodds P.N."/>
            <person name="Figueroa M."/>
        </authorList>
    </citation>
    <scope>NUCLEOTIDE SEQUENCE [LARGE SCALE GENOMIC DNA]</scope>
    <source>
        <strain evidence="10">21-0</strain>
    </source>
</reference>
<dbReference type="InterPro" id="IPR001732">
    <property type="entry name" value="UDP-Glc/GDP-Man_DH_N"/>
</dbReference>
<evidence type="ECO:0000256" key="7">
    <source>
        <dbReference type="SAM" id="MobiDB-lite"/>
    </source>
</evidence>
<dbReference type="InterPro" id="IPR036291">
    <property type="entry name" value="NAD(P)-bd_dom_sf"/>
</dbReference>
<dbReference type="GO" id="GO:0051287">
    <property type="term" value="F:NAD binding"/>
    <property type="evidence" value="ECO:0007669"/>
    <property type="project" value="InterPro"/>
</dbReference>
<dbReference type="InterPro" id="IPR006671">
    <property type="entry name" value="Cyclin_N"/>
</dbReference>
<accession>A0A5B0NMH9</accession>
<dbReference type="Pfam" id="PF03720">
    <property type="entry name" value="UDPG_MGDP_dh_C"/>
    <property type="match status" value="1"/>
</dbReference>
<keyword evidence="5" id="KW-0520">NAD</keyword>
<comment type="similarity">
    <text evidence="6">Belongs to the cyclin family.</text>
</comment>
<comment type="similarity">
    <text evidence="1">Belongs to the UDP-glucose/GDP-mannose dehydrogenase family.</text>
</comment>
<dbReference type="SUPFAM" id="SSF52413">
    <property type="entry name" value="UDP-glucose/GDP-mannose dehydrogenase C-terminal domain"/>
    <property type="match status" value="1"/>
</dbReference>
<dbReference type="Proteomes" id="UP000324748">
    <property type="component" value="Unassembled WGS sequence"/>
</dbReference>
<evidence type="ECO:0000256" key="1">
    <source>
        <dbReference type="ARBA" id="ARBA00006601"/>
    </source>
</evidence>
<feature type="binding site" evidence="5">
    <location>
        <position position="123"/>
    </location>
    <ligand>
        <name>NAD(+)</name>
        <dbReference type="ChEBI" id="CHEBI:57540"/>
    </ligand>
</feature>
<keyword evidence="2 6" id="KW-0195">Cyclin</keyword>
<dbReference type="Gene3D" id="1.10.472.10">
    <property type="entry name" value="Cyclin-like"/>
    <property type="match status" value="1"/>
</dbReference>
<proteinExistence type="inferred from homology"/>
<dbReference type="AlphaFoldDB" id="A0A5B0NMH9"/>
<dbReference type="PANTHER" id="PTHR11374">
    <property type="entry name" value="UDP-GLUCOSE DEHYDROGENASE/UDP-MANNAC DEHYDROGENASE"/>
    <property type="match status" value="1"/>
</dbReference>
<dbReference type="OrthoDB" id="340962at2759"/>
<evidence type="ECO:0000256" key="2">
    <source>
        <dbReference type="ARBA" id="ARBA00023127"/>
    </source>
</evidence>
<dbReference type="FunFam" id="3.40.50.720:FF:000032">
    <property type="entry name" value="UDP-glucose 6-dehydrogenase"/>
    <property type="match status" value="1"/>
</dbReference>
<dbReference type="GO" id="GO:0006024">
    <property type="term" value="P:glycosaminoglycan biosynthetic process"/>
    <property type="evidence" value="ECO:0007669"/>
    <property type="project" value="TreeGrafter"/>
</dbReference>
<feature type="region of interest" description="Disordered" evidence="7">
    <location>
        <begin position="58"/>
        <end position="81"/>
    </location>
</feature>
<comment type="catalytic activity">
    <reaction evidence="3">
        <text>UDP-alpha-D-glucose + 2 NAD(+) + H2O = UDP-alpha-D-glucuronate + 2 NADH + 3 H(+)</text>
        <dbReference type="Rhea" id="RHEA:23596"/>
        <dbReference type="ChEBI" id="CHEBI:15377"/>
        <dbReference type="ChEBI" id="CHEBI:15378"/>
        <dbReference type="ChEBI" id="CHEBI:57540"/>
        <dbReference type="ChEBI" id="CHEBI:57945"/>
        <dbReference type="ChEBI" id="CHEBI:58052"/>
        <dbReference type="ChEBI" id="CHEBI:58885"/>
        <dbReference type="EC" id="1.1.1.22"/>
    </reaction>
</comment>
<evidence type="ECO:0000256" key="5">
    <source>
        <dbReference type="PIRSR" id="PIRSR500134-3"/>
    </source>
</evidence>
<gene>
    <name evidence="10" type="ORF">PGT21_028697</name>
</gene>
<name>A0A5B0NMH9_PUCGR</name>
<comment type="caution">
    <text evidence="10">The sequence shown here is derived from an EMBL/GenBank/DDBJ whole genome shotgun (WGS) entry which is preliminary data.</text>
</comment>
<evidence type="ECO:0008006" key="12">
    <source>
        <dbReference type="Google" id="ProtNLM"/>
    </source>
</evidence>
<evidence type="ECO:0000256" key="6">
    <source>
        <dbReference type="RuleBase" id="RU000383"/>
    </source>
</evidence>
<dbReference type="CDD" id="cd20525">
    <property type="entry name" value="CYCLIN_CCNH_rpt2"/>
    <property type="match status" value="1"/>
</dbReference>
<dbReference type="InterPro" id="IPR028357">
    <property type="entry name" value="UDPglc_DH_bac"/>
</dbReference>
<dbReference type="EMBL" id="VSWC01000093">
    <property type="protein sequence ID" value="KAA1089746.1"/>
    <property type="molecule type" value="Genomic_DNA"/>
</dbReference>
<evidence type="ECO:0000259" key="9">
    <source>
        <dbReference type="SMART" id="SM00984"/>
    </source>
</evidence>
<protein>
    <recommendedName>
        <fullName evidence="12">UDP-glucose 6-dehydrogenase</fullName>
    </recommendedName>
</protein>
<sequence>MNFQTEPHLELKHITCSEDCWSSHRGVASRRRNFQVASERAVSPLILANRTVIKPNYFQSSTKSTNRSSPSRMNQSNNNEPSPITVKKIACIGAGYVGGPTCSVIAYKCPQIQVTIVDVNPDRINQWNSDSLPIFEPGLEEIILKCRGKNLFFDTDIDKAIKEADLIFVSVNTPTKQSGIGSGYAADLSYVELCTRRIATVAATSKIVVEKSTVPCRTAESMRKILESNSKPNLNITFDILSNPEFLAEGTAIKDLLNPDRVLIGSLGTPSGKRAQAALVDVYANWVPREKCVTTGLWSSELTKLVIIMNESQKRRFTTKVVKELFNTIRGKKITVLGFAFKKDTGDTRCSASITLIKQFRDEGAQISIYDPKVKENQYWLDLVNPQVPGDDQAVKFVYTHLSLKQQQPPIKPTMNIRNKTEPTQPQPLYQLSTQYRHWRFSQSGLEQARRELNEGAVGRVKSKLEEERNVELPSVGDEPTEPSQIEYLTVQDELELVTFYLSKISQLCRASIFNFPETVEATAMSYLKRFYLRNTCMDYHPKNIMLTCLFLATKTENTSISIDSFASRIPKTTNGDVLALEFLVAQSLKFQFKVHHAHLAARGIYLDLQACPGVGPLGFERLSQAWPEVCALLRTGRLTDAEFLWTPSQIACAAWWVADRSATEAWLKAKADRLQPSPTDISSTCLGLDPLTQYLQSLSELLIQAQRKPIDKDRVTAVDRRLRFCRNPEKDPNSALFKIKQAELEHAHLAKHHQKYPPNSNQDPFS</sequence>
<dbReference type="GO" id="GO:0005634">
    <property type="term" value="C:nucleus"/>
    <property type="evidence" value="ECO:0007669"/>
    <property type="project" value="TreeGrafter"/>
</dbReference>
<dbReference type="Pfam" id="PF03721">
    <property type="entry name" value="UDPG_MGDP_dh_N"/>
    <property type="match status" value="1"/>
</dbReference>
<evidence type="ECO:0000256" key="4">
    <source>
        <dbReference type="PIRSR" id="PIRSR500134-2"/>
    </source>
</evidence>
<evidence type="ECO:0000313" key="10">
    <source>
        <dbReference type="EMBL" id="KAA1089746.1"/>
    </source>
</evidence>
<dbReference type="InterPro" id="IPR013763">
    <property type="entry name" value="Cyclin-like_dom"/>
</dbReference>
<organism evidence="10 11">
    <name type="scientific">Puccinia graminis f. sp. tritici</name>
    <dbReference type="NCBI Taxonomy" id="56615"/>
    <lineage>
        <taxon>Eukaryota</taxon>
        <taxon>Fungi</taxon>
        <taxon>Dikarya</taxon>
        <taxon>Basidiomycota</taxon>
        <taxon>Pucciniomycotina</taxon>
        <taxon>Pucciniomycetes</taxon>
        <taxon>Pucciniales</taxon>
        <taxon>Pucciniaceae</taxon>
        <taxon>Puccinia</taxon>
    </lineage>
</organism>
<feature type="compositionally biased region" description="Low complexity" evidence="7">
    <location>
        <begin position="60"/>
        <end position="72"/>
    </location>
</feature>
<dbReference type="Pfam" id="PF16899">
    <property type="entry name" value="Cyclin_C_2"/>
    <property type="match status" value="1"/>
</dbReference>
<dbReference type="SMART" id="SM00385">
    <property type="entry name" value="CYCLIN"/>
    <property type="match status" value="1"/>
</dbReference>
<keyword evidence="11" id="KW-1185">Reference proteome</keyword>
<dbReference type="Pfam" id="PF00134">
    <property type="entry name" value="Cyclin_N"/>
    <property type="match status" value="1"/>
</dbReference>
<feature type="binding site" evidence="5">
    <location>
        <position position="213"/>
    </location>
    <ligand>
        <name>NAD(+)</name>
        <dbReference type="ChEBI" id="CHEBI:57540"/>
    </ligand>
</feature>
<dbReference type="InterPro" id="IPR036220">
    <property type="entry name" value="UDP-Glc/GDP-Man_DH_C_sf"/>
</dbReference>
<feature type="binding site" evidence="5">
    <location>
        <position position="249"/>
    </location>
    <ligand>
        <name>NAD(+)</name>
        <dbReference type="ChEBI" id="CHEBI:57540"/>
    </ligand>
</feature>
<dbReference type="PANTHER" id="PTHR11374:SF3">
    <property type="entry name" value="UDP-GLUCOSE 6-DEHYDROGENASE"/>
    <property type="match status" value="1"/>
</dbReference>
<dbReference type="PIRSF" id="PIRSF000124">
    <property type="entry name" value="UDPglc_GDPman_dh"/>
    <property type="match status" value="1"/>
</dbReference>
<dbReference type="InterPro" id="IPR014027">
    <property type="entry name" value="UDP-Glc/GDP-Man_DH_C"/>
</dbReference>
<dbReference type="SUPFAM" id="SSF47954">
    <property type="entry name" value="Cyclin-like"/>
    <property type="match status" value="2"/>
</dbReference>
<dbReference type="GO" id="GO:0003979">
    <property type="term" value="F:UDP-glucose 6-dehydrogenase activity"/>
    <property type="evidence" value="ECO:0007669"/>
    <property type="project" value="UniProtKB-EC"/>
</dbReference>
<feature type="binding site" evidence="5">
    <location>
        <position position="173"/>
    </location>
    <ligand>
        <name>NAD(+)</name>
        <dbReference type="ChEBI" id="CHEBI:57540"/>
    </ligand>
</feature>